<dbReference type="KEGG" id="swf:E3E12_04945"/>
<dbReference type="Proteomes" id="UP000318709">
    <property type="component" value="Chromosome"/>
</dbReference>
<keyword evidence="4" id="KW-1185">Reference proteome</keyword>
<accession>A0A4Y6UC03</accession>
<evidence type="ECO:0000313" key="3">
    <source>
        <dbReference type="EMBL" id="QDH13645.1"/>
    </source>
</evidence>
<evidence type="ECO:0000313" key="4">
    <source>
        <dbReference type="Proteomes" id="UP000318709"/>
    </source>
</evidence>
<proteinExistence type="predicted"/>
<feature type="region of interest" description="Disordered" evidence="1">
    <location>
        <begin position="161"/>
        <end position="182"/>
    </location>
</feature>
<protein>
    <submittedName>
        <fullName evidence="3">Uncharacterized protein</fullName>
    </submittedName>
</protein>
<gene>
    <name evidence="3" type="ORF">E3E12_04945</name>
</gene>
<evidence type="ECO:0000256" key="2">
    <source>
        <dbReference type="SAM" id="Phobius"/>
    </source>
</evidence>
<feature type="transmembrane region" description="Helical" evidence="2">
    <location>
        <begin position="140"/>
        <end position="157"/>
    </location>
</feature>
<evidence type="ECO:0000256" key="1">
    <source>
        <dbReference type="SAM" id="MobiDB-lite"/>
    </source>
</evidence>
<organism evidence="3 4">
    <name type="scientific">Formicincola oecophyllae</name>
    <dbReference type="NCBI Taxonomy" id="2558361"/>
    <lineage>
        <taxon>Bacteria</taxon>
        <taxon>Pseudomonadati</taxon>
        <taxon>Pseudomonadota</taxon>
        <taxon>Alphaproteobacteria</taxon>
        <taxon>Acetobacterales</taxon>
        <taxon>Acetobacteraceae</taxon>
        <taxon>Formicincola</taxon>
    </lineage>
</organism>
<keyword evidence="2" id="KW-1133">Transmembrane helix</keyword>
<reference evidence="3 4" key="1">
    <citation type="submission" date="2019-03" db="EMBL/GenBank/DDBJ databases">
        <title>The complete genome sequence of Swingsia_sp. F3b2 LMG30590(T).</title>
        <authorList>
            <person name="Chua K.-O."/>
            <person name="Chan K.-G."/>
            <person name="See-Too W.-S."/>
        </authorList>
    </citation>
    <scope>NUCLEOTIDE SEQUENCE [LARGE SCALE GENOMIC DNA]</scope>
    <source>
        <strain evidence="3 4">F3b2</strain>
    </source>
</reference>
<dbReference type="EMBL" id="CP038231">
    <property type="protein sequence ID" value="QDH13645.1"/>
    <property type="molecule type" value="Genomic_DNA"/>
</dbReference>
<feature type="transmembrane region" description="Helical" evidence="2">
    <location>
        <begin position="109"/>
        <end position="128"/>
    </location>
</feature>
<feature type="transmembrane region" description="Helical" evidence="2">
    <location>
        <begin position="72"/>
        <end position="89"/>
    </location>
</feature>
<keyword evidence="2" id="KW-0472">Membrane</keyword>
<dbReference type="OrthoDB" id="7278229at2"/>
<dbReference type="AlphaFoldDB" id="A0A4Y6UC03"/>
<dbReference type="RefSeq" id="WP_141443353.1">
    <property type="nucleotide sequence ID" value="NZ_CP038231.1"/>
</dbReference>
<sequence>MNPSPKPHPLGNLLRTLDLAVLNRVFQPCANHLPVGLSSWALGNSLVLGSIVFEAAAVVMPMVLYGATWGESLSNCLLLLSAVLVYVAFQRLGALVRPGMANPLQFMLWGLRVCFGLISLGNMVALLWHPPSPSMWVWDWLYEISLMVFVAGIYFMSCQPRSPSQRKAPQGRFKAQPSQTGL</sequence>
<name>A0A4Y6UC03_9PROT</name>
<keyword evidence="2" id="KW-0812">Transmembrane</keyword>